<feature type="compositionally biased region" description="Gly residues" evidence="1">
    <location>
        <begin position="53"/>
        <end position="64"/>
    </location>
</feature>
<dbReference type="RefSeq" id="WP_184636320.1">
    <property type="nucleotide sequence ID" value="NZ_BAABKT010000039.1"/>
</dbReference>
<organism evidence="2 3">
    <name type="scientific">Streptomonospora salina</name>
    <dbReference type="NCBI Taxonomy" id="104205"/>
    <lineage>
        <taxon>Bacteria</taxon>
        <taxon>Bacillati</taxon>
        <taxon>Actinomycetota</taxon>
        <taxon>Actinomycetes</taxon>
        <taxon>Streptosporangiales</taxon>
        <taxon>Nocardiopsidaceae</taxon>
        <taxon>Streptomonospora</taxon>
    </lineage>
</organism>
<dbReference type="EMBL" id="JACHLY010000001">
    <property type="protein sequence ID" value="MBB5999478.1"/>
    <property type="molecule type" value="Genomic_DNA"/>
</dbReference>
<feature type="region of interest" description="Disordered" evidence="1">
    <location>
        <begin position="46"/>
        <end position="65"/>
    </location>
</feature>
<sequence length="119" mass="12215">MVPEETEYGRVVEPGAIVEGAEDLGYRPAPDRVRERAERGSTVLVRCTAPDGSGSGSGPEGAGGAHAAEAAEVAVASVYAWLGARVFATAHPEAVRQALALVASVRGRRPPALARRGLA</sequence>
<evidence type="ECO:0000313" key="2">
    <source>
        <dbReference type="EMBL" id="MBB5999478.1"/>
    </source>
</evidence>
<accession>A0A841EF02</accession>
<protein>
    <submittedName>
        <fullName evidence="2">Uncharacterized protein</fullName>
    </submittedName>
</protein>
<comment type="caution">
    <text evidence="2">The sequence shown here is derived from an EMBL/GenBank/DDBJ whole genome shotgun (WGS) entry which is preliminary data.</text>
</comment>
<proteinExistence type="predicted"/>
<evidence type="ECO:0000256" key="1">
    <source>
        <dbReference type="SAM" id="MobiDB-lite"/>
    </source>
</evidence>
<evidence type="ECO:0000313" key="3">
    <source>
        <dbReference type="Proteomes" id="UP000578077"/>
    </source>
</evidence>
<gene>
    <name evidence="2" type="ORF">HNR25_003229</name>
</gene>
<reference evidence="2 3" key="1">
    <citation type="submission" date="2020-08" db="EMBL/GenBank/DDBJ databases">
        <title>Sequencing the genomes of 1000 actinobacteria strains.</title>
        <authorList>
            <person name="Klenk H.-P."/>
        </authorList>
    </citation>
    <scope>NUCLEOTIDE SEQUENCE [LARGE SCALE GENOMIC DNA]</scope>
    <source>
        <strain evidence="2 3">DSM 44593</strain>
    </source>
</reference>
<name>A0A841EF02_9ACTN</name>
<dbReference type="Proteomes" id="UP000578077">
    <property type="component" value="Unassembled WGS sequence"/>
</dbReference>
<dbReference type="AlphaFoldDB" id="A0A841EF02"/>
<keyword evidence="3" id="KW-1185">Reference proteome</keyword>